<dbReference type="OrthoDB" id="6763at2157"/>
<dbReference type="RefSeq" id="WP_014405651.1">
    <property type="nucleotide sequence ID" value="NC_017034.1"/>
</dbReference>
<dbReference type="KEGG" id="mez:Mtc_1057"/>
<dbReference type="Pfam" id="PF02643">
    <property type="entry name" value="DUF192"/>
    <property type="match status" value="1"/>
</dbReference>
<organism evidence="1 2">
    <name type="scientific">Methanocella conradii (strain DSM 24694 / JCM 17849 / CGMCC 1.5162 / HZ254)</name>
    <dbReference type="NCBI Taxonomy" id="1041930"/>
    <lineage>
        <taxon>Archaea</taxon>
        <taxon>Methanobacteriati</taxon>
        <taxon>Methanobacteriota</taxon>
        <taxon>Stenosarchaea group</taxon>
        <taxon>Methanomicrobia</taxon>
        <taxon>Methanocellales</taxon>
        <taxon>Methanocellaceae</taxon>
        <taxon>Methanocella</taxon>
    </lineage>
</organism>
<accession>H8I6Y3</accession>
<name>H8I6Y3_METCZ</name>
<dbReference type="InterPro" id="IPR038695">
    <property type="entry name" value="Saro_0823-like_sf"/>
</dbReference>
<dbReference type="PANTHER" id="PTHR37953:SF1">
    <property type="entry name" value="UPF0127 PROTEIN MJ1496"/>
    <property type="match status" value="1"/>
</dbReference>
<sequence length="154" mass="17517">MKAGSIILLLLIMLALPFLCYLNLHTNDGTRVEFVNASGVVTTISVEVADTPEEQEKGLMYRTHMDDDEGMLFIFSEDATRHFWMKDTPIPLDMVFVNSDYRIVDINYNATPKSEDVYTSKAICRYVIEVNGGFCREHCIGVGDQAKIYRPFSF</sequence>
<dbReference type="InterPro" id="IPR003795">
    <property type="entry name" value="DUF192"/>
</dbReference>
<dbReference type="Gene3D" id="2.60.120.1140">
    <property type="entry name" value="Protein of unknown function DUF192"/>
    <property type="match status" value="1"/>
</dbReference>
<protein>
    <recommendedName>
        <fullName evidence="3">DUF192 domain-containing protein</fullName>
    </recommendedName>
</protein>
<evidence type="ECO:0008006" key="3">
    <source>
        <dbReference type="Google" id="ProtNLM"/>
    </source>
</evidence>
<dbReference type="PANTHER" id="PTHR37953">
    <property type="entry name" value="UPF0127 PROTEIN MJ1496"/>
    <property type="match status" value="1"/>
</dbReference>
<evidence type="ECO:0000313" key="2">
    <source>
        <dbReference type="Proteomes" id="UP000005233"/>
    </source>
</evidence>
<keyword evidence="2" id="KW-1185">Reference proteome</keyword>
<dbReference type="STRING" id="1041930.Mtc_1057"/>
<dbReference type="AlphaFoldDB" id="H8I6Y3"/>
<dbReference type="eggNOG" id="arCOG03116">
    <property type="taxonomic scope" value="Archaea"/>
</dbReference>
<proteinExistence type="predicted"/>
<gene>
    <name evidence="1" type="ordered locus">Mtc_1057</name>
</gene>
<dbReference type="HOGENOM" id="CLU_097039_1_2_2"/>
<evidence type="ECO:0000313" key="1">
    <source>
        <dbReference type="EMBL" id="AFC99813.1"/>
    </source>
</evidence>
<dbReference type="EMBL" id="CP003243">
    <property type="protein sequence ID" value="AFC99813.1"/>
    <property type="molecule type" value="Genomic_DNA"/>
</dbReference>
<dbReference type="Proteomes" id="UP000005233">
    <property type="component" value="Chromosome"/>
</dbReference>
<reference evidence="1 2" key="1">
    <citation type="journal article" date="2012" name="J. Bacteriol.">
        <title>Complete genome sequence of a thermophilic methanogen, Methanocella conradii HZ254, isolated from Chinese rice field soil.</title>
        <authorList>
            <person name="Lu Z."/>
            <person name="Lu Y."/>
        </authorList>
    </citation>
    <scope>NUCLEOTIDE SEQUENCE [LARGE SCALE GENOMIC DNA]</scope>
    <source>
        <strain evidence="2">DSM 24694 / JCM 17849 / CGMCC 1.5162 / HZ254</strain>
    </source>
</reference>
<dbReference type="GeneID" id="11971182"/>